<dbReference type="AlphaFoldDB" id="A0A8J7YJT9"/>
<organism evidence="2 3">
    <name type="scientific">Candidatus Sysuiplasma superficiale</name>
    <dbReference type="NCBI Taxonomy" id="2823368"/>
    <lineage>
        <taxon>Archaea</taxon>
        <taxon>Methanobacteriati</taxon>
        <taxon>Thermoplasmatota</taxon>
        <taxon>Thermoplasmata</taxon>
        <taxon>Candidatus Sysuiplasmatales</taxon>
        <taxon>Candidatus Sysuiplasmataceae</taxon>
        <taxon>Candidatus Sysuiplasma</taxon>
    </lineage>
</organism>
<dbReference type="Proteomes" id="UP000716004">
    <property type="component" value="Unassembled WGS sequence"/>
</dbReference>
<evidence type="ECO:0000256" key="1">
    <source>
        <dbReference type="SAM" id="Phobius"/>
    </source>
</evidence>
<dbReference type="SUPFAM" id="SSF49478">
    <property type="entry name" value="Cna protein B-type domain"/>
    <property type="match status" value="2"/>
</dbReference>
<dbReference type="GO" id="GO:0004180">
    <property type="term" value="F:carboxypeptidase activity"/>
    <property type="evidence" value="ECO:0007669"/>
    <property type="project" value="UniProtKB-KW"/>
</dbReference>
<accession>A0A8J7YJT9</accession>
<gene>
    <name evidence="2" type="ORF">J9259_04730</name>
</gene>
<protein>
    <submittedName>
        <fullName evidence="2">Carboxypeptidase regulatory-like domain-containing protein</fullName>
    </submittedName>
</protein>
<keyword evidence="1" id="KW-1133">Transmembrane helix</keyword>
<comment type="caution">
    <text evidence="2">The sequence shown here is derived from an EMBL/GenBank/DDBJ whole genome shotgun (WGS) entry which is preliminary data.</text>
</comment>
<keyword evidence="2" id="KW-0645">Protease</keyword>
<sequence>MIYSGSDFSSIKMHRQLNSVWSCIIAMLFVISGTFIIQGASSVALASPYSGSPPTPTNLTVYFHNISTPVTVGGAPHLHIANTWNDTIPQYASTGDNVSATHYLSLNFTLYPQLSGPLMLNGTMYAYLYMTQNGSAPTSGHITMSVYLDAPNGSSTLISTGPATSTNVNYPGSSPTLIRITGPSLDMKVGTNYSLSFVIVVAGGSSQIYNALWGHVKGTYYYSEAVLSVSSYLEVSSVYAVSSSGARLYSLPSNATNKTVTVYANLTDPLGAYDFYSWPVHFKISNSTGVIGNGTMVPVTAFHIDSYYVLYSFDFNYSGFALGMYTITVNGTDNTMHNYLSSLGVIYGRNAYGSLQLSVGLPPVRASFTVQDSLGHVLNGAVVRAYYTASFIASNRTNSTGVAGMSLFGGNYTVIVYWQSVNVGKFAVTVNNTSNSFVLRSKVYSPSFIFEDQGSLPLADAFVYLTSPNGTSLPLFVTGSNGTYPLYEMAGGNYTATVFWHSSPVFNGAIDFRANGNIAVNVNAYSQSFEVVSASGNAVPTANVLIVNSTTGTDIGFGTTNASGLTSSVIPYGSYSVYVYWKGILVFQSNSVMLKNPTAPAMVLNASIYTVTVKALSASGQPLANVVVDIYNNATGTVLSAVTASNGVASFEVAGGSYIVTGSFSTTYDLTPVSQKLTQSLSVSSQTSLVMKFTQVYPPLTSTNLFYLILAFIVIIVVALAAVAYMAKKAGLMRKSKTREEEKK</sequence>
<proteinExistence type="predicted"/>
<dbReference type="EMBL" id="JAGVSJ010000009">
    <property type="protein sequence ID" value="MBX8631809.1"/>
    <property type="molecule type" value="Genomic_DNA"/>
</dbReference>
<evidence type="ECO:0000313" key="3">
    <source>
        <dbReference type="Proteomes" id="UP000716004"/>
    </source>
</evidence>
<name>A0A8J7YJT9_9ARCH</name>
<keyword evidence="2" id="KW-0378">Hydrolase</keyword>
<feature type="transmembrane region" description="Helical" evidence="1">
    <location>
        <begin position="20"/>
        <end position="40"/>
    </location>
</feature>
<keyword evidence="1" id="KW-0812">Transmembrane</keyword>
<evidence type="ECO:0000313" key="2">
    <source>
        <dbReference type="EMBL" id="MBX8631809.1"/>
    </source>
</evidence>
<dbReference type="InterPro" id="IPR013783">
    <property type="entry name" value="Ig-like_fold"/>
</dbReference>
<dbReference type="Gene3D" id="2.60.40.10">
    <property type="entry name" value="Immunoglobulins"/>
    <property type="match status" value="1"/>
</dbReference>
<reference evidence="2" key="1">
    <citation type="submission" date="2021-04" db="EMBL/GenBank/DDBJ databases">
        <title>Genomic insights into ecological role and evolution of a novel Thermoplasmata order Candidatus Sysuiplasmatales.</title>
        <authorList>
            <person name="Yuan Y."/>
        </authorList>
    </citation>
    <scope>NUCLEOTIDE SEQUENCE</scope>
    <source>
        <strain evidence="2">YP2-bin.285</strain>
    </source>
</reference>
<feature type="transmembrane region" description="Helical" evidence="1">
    <location>
        <begin position="705"/>
        <end position="727"/>
    </location>
</feature>
<keyword evidence="1" id="KW-0472">Membrane</keyword>
<keyword evidence="2" id="KW-0121">Carboxypeptidase</keyword>